<dbReference type="InterPro" id="IPR010281">
    <property type="entry name" value="DUF885"/>
</dbReference>
<reference evidence="1" key="1">
    <citation type="submission" date="2018-05" db="EMBL/GenBank/DDBJ databases">
        <authorList>
            <person name="Lanie J.A."/>
            <person name="Ng W.-L."/>
            <person name="Kazmierczak K.M."/>
            <person name="Andrzejewski T.M."/>
            <person name="Davidsen T.M."/>
            <person name="Wayne K.J."/>
            <person name="Tettelin H."/>
            <person name="Glass J.I."/>
            <person name="Rusch D."/>
            <person name="Podicherti R."/>
            <person name="Tsui H.-C.T."/>
            <person name="Winkler M.E."/>
        </authorList>
    </citation>
    <scope>NUCLEOTIDE SEQUENCE</scope>
</reference>
<dbReference type="EMBL" id="UINC01139229">
    <property type="protein sequence ID" value="SVD25650.1"/>
    <property type="molecule type" value="Genomic_DNA"/>
</dbReference>
<dbReference type="AlphaFoldDB" id="A0A382TUB1"/>
<proteinExistence type="predicted"/>
<sequence>CKKSLLEHQKWINHEAIHLPLIRIPQDLKLIDKGFPYLIGKNYLPDHIYELAEKELFSTQNNLFDLCLPIYLIENDEPIWLDRDDTLEVVRWTISHIDNKPMNQVSTSSVLSHFYESISSLENYSKTKGLIPGNVKKKITLTTFPINYQAGSVVHLFDYQPKNIHSDILYYVQQQENADNLFSLTSQKIDLVNARNIIPGHSVQIAHAQKNPYSIRYIFPDPINEAGWQIYALQMIINEGFGGSEGIYHILSLKEQVRVACQTFIEGKYYAGKMNRKEAINYLRKKAFINIAEAENFIV</sequence>
<feature type="non-terminal residue" evidence="1">
    <location>
        <position position="1"/>
    </location>
</feature>
<gene>
    <name evidence="1" type="ORF">METZ01_LOCUS378504</name>
</gene>
<feature type="non-terminal residue" evidence="1">
    <location>
        <position position="299"/>
    </location>
</feature>
<evidence type="ECO:0000313" key="1">
    <source>
        <dbReference type="EMBL" id="SVD25650.1"/>
    </source>
</evidence>
<protein>
    <submittedName>
        <fullName evidence="1">Uncharacterized protein</fullName>
    </submittedName>
</protein>
<name>A0A382TUB1_9ZZZZ</name>
<organism evidence="1">
    <name type="scientific">marine metagenome</name>
    <dbReference type="NCBI Taxonomy" id="408172"/>
    <lineage>
        <taxon>unclassified sequences</taxon>
        <taxon>metagenomes</taxon>
        <taxon>ecological metagenomes</taxon>
    </lineage>
</organism>
<accession>A0A382TUB1</accession>
<dbReference type="Pfam" id="PF05960">
    <property type="entry name" value="DUF885"/>
    <property type="match status" value="1"/>
</dbReference>